<dbReference type="KEGG" id="poj:PtoMrB4_43120"/>
<feature type="chain" id="PRO_5044628338" description="DUF4124 domain-containing protein" evidence="1">
    <location>
        <begin position="19"/>
        <end position="68"/>
    </location>
</feature>
<reference evidence="3 7" key="3">
    <citation type="journal article" date="2020" name="Microbiol. Resour. Announc.">
        <title>Complete genome sequence of Pseudomonas otitidis strain MrB4, isolated from Lake Biwa in Japan.</title>
        <authorList>
            <person name="Miyazaki K."/>
            <person name="Hase E."/>
            <person name="Maruya T."/>
        </authorList>
    </citation>
    <scope>NUCLEOTIDE SEQUENCE [LARGE SCALE GENOMIC DNA]</scope>
    <source>
        <strain evidence="3 7">MrB4</strain>
    </source>
</reference>
<dbReference type="Proteomes" id="UP000461288">
    <property type="component" value="Unassembled WGS sequence"/>
</dbReference>
<dbReference type="AlphaFoldDB" id="A0A679GL53"/>
<feature type="signal peptide" evidence="1">
    <location>
        <begin position="1"/>
        <end position="18"/>
    </location>
</feature>
<evidence type="ECO:0000313" key="9">
    <source>
        <dbReference type="Proteomes" id="UP001273935"/>
    </source>
</evidence>
<dbReference type="EMBL" id="WTFN01000013">
    <property type="protein sequence ID" value="MWK55870.1"/>
    <property type="molecule type" value="Genomic_DNA"/>
</dbReference>
<dbReference type="EMBL" id="AP022213">
    <property type="protein sequence ID" value="BBT18240.1"/>
    <property type="molecule type" value="Genomic_DNA"/>
</dbReference>
<reference evidence="5 6" key="2">
    <citation type="submission" date="2019-12" db="EMBL/GenBank/DDBJ databases">
        <title>Draft genome sequence of Pseudomonas otitidis recovered from a chicken carcass.</title>
        <authorList>
            <person name="Vieira T.R."/>
            <person name="Oliviera E.F.C."/>
            <person name="Silva N.M.V."/>
            <person name="Sambrano G.E."/>
            <person name="Cibulski S.P."/>
            <person name="Cardoso M.R.I."/>
        </authorList>
    </citation>
    <scope>NUCLEOTIDE SEQUENCE [LARGE SCALE GENOMIC DNA]</scope>
    <source>
        <strain evidence="5 6">25_K</strain>
    </source>
</reference>
<gene>
    <name evidence="5" type="ORF">GO594_07775</name>
    <name evidence="3" type="ORF">PtoMrB4_43120</name>
    <name evidence="4" type="ORF">R0G64_29285</name>
    <name evidence="2" type="ORF">WP8S17C03_42890</name>
</gene>
<reference evidence="2 8" key="1">
    <citation type="submission" date="2019-12" db="EMBL/GenBank/DDBJ databases">
        <title>complete genome sequences of Pseudomonas otitidis str. WP8-S17-CRE-03 isolated from wastewater treatment plant effluent.</title>
        <authorList>
            <person name="Sekizuka T."/>
            <person name="Itokawa K."/>
            <person name="Yatsu K."/>
            <person name="Inamine Y."/>
            <person name="Kuroda M."/>
        </authorList>
    </citation>
    <scope>NUCLEOTIDE SEQUENCE [LARGE SCALE GENOMIC DNA]</scope>
    <source>
        <strain evidence="2 8">WP8-S17-CRE-03</strain>
    </source>
</reference>
<evidence type="ECO:0000313" key="8">
    <source>
        <dbReference type="Proteomes" id="UP000515591"/>
    </source>
</evidence>
<organism evidence="3 7">
    <name type="scientific">Metapseudomonas otitidis</name>
    <dbReference type="NCBI Taxonomy" id="319939"/>
    <lineage>
        <taxon>Bacteria</taxon>
        <taxon>Pseudomonadati</taxon>
        <taxon>Pseudomonadota</taxon>
        <taxon>Gammaproteobacteria</taxon>
        <taxon>Pseudomonadales</taxon>
        <taxon>Pseudomonadaceae</taxon>
        <taxon>Metapseudomonas</taxon>
    </lineage>
</organism>
<dbReference type="EMBL" id="JAWJUL010000200">
    <property type="protein sequence ID" value="MDV3443512.1"/>
    <property type="molecule type" value="Genomic_DNA"/>
</dbReference>
<accession>A0A679GL53</accession>
<evidence type="ECO:0000313" key="3">
    <source>
        <dbReference type="EMBL" id="BCA30335.1"/>
    </source>
</evidence>
<protein>
    <recommendedName>
        <fullName evidence="10">DUF4124 domain-containing protein</fullName>
    </recommendedName>
</protein>
<keyword evidence="9" id="KW-1185">Reference proteome</keyword>
<dbReference type="EMBL" id="AP022642">
    <property type="protein sequence ID" value="BCA30335.1"/>
    <property type="molecule type" value="Genomic_DNA"/>
</dbReference>
<name>A0A679GL53_9GAMM</name>
<evidence type="ECO:0000313" key="2">
    <source>
        <dbReference type="EMBL" id="BBT18240.1"/>
    </source>
</evidence>
<dbReference type="Proteomes" id="UP000501237">
    <property type="component" value="Chromosome"/>
</dbReference>
<evidence type="ECO:0000313" key="4">
    <source>
        <dbReference type="EMBL" id="MDV3443512.1"/>
    </source>
</evidence>
<keyword evidence="1" id="KW-0732">Signal</keyword>
<dbReference type="GeneID" id="57399530"/>
<dbReference type="RefSeq" id="WP_044414250.1">
    <property type="nucleotide sequence ID" value="NZ_AP022213.1"/>
</dbReference>
<evidence type="ECO:0000313" key="5">
    <source>
        <dbReference type="EMBL" id="MWK55870.1"/>
    </source>
</evidence>
<evidence type="ECO:0008006" key="10">
    <source>
        <dbReference type="Google" id="ProtNLM"/>
    </source>
</evidence>
<sequence>MRALLLCLALLPALPALAAPAPFYVWQSTLDGRFTCAQVQPGEGWVRHSGPYRDAGCRVPQGAPIRSR</sequence>
<dbReference type="Proteomes" id="UP001273935">
    <property type="component" value="Unassembled WGS sequence"/>
</dbReference>
<dbReference type="Proteomes" id="UP000515591">
    <property type="component" value="Chromosome"/>
</dbReference>
<evidence type="ECO:0000256" key="1">
    <source>
        <dbReference type="SAM" id="SignalP"/>
    </source>
</evidence>
<proteinExistence type="predicted"/>
<reference evidence="4 9" key="4">
    <citation type="submission" date="2023-10" db="EMBL/GenBank/DDBJ databases">
        <title>Pseudomonas otitidis isolated from a paediatric patient with cystic fibrosis in Chile.</title>
        <authorList>
            <person name="Amsteins-Romero L."/>
            <person name="Opazo-Capurro A."/>
            <person name="Matus-Kohler M."/>
            <person name="Gonzalez-Rocha G."/>
        </authorList>
    </citation>
    <scope>NUCLEOTIDE SEQUENCE [LARGE SCALE GENOMIC DNA]</scope>
    <source>
        <strain evidence="4 9">P-714</strain>
    </source>
</reference>
<evidence type="ECO:0000313" key="6">
    <source>
        <dbReference type="Proteomes" id="UP000461288"/>
    </source>
</evidence>
<evidence type="ECO:0000313" key="7">
    <source>
        <dbReference type="Proteomes" id="UP000501237"/>
    </source>
</evidence>